<dbReference type="Proteomes" id="UP000234323">
    <property type="component" value="Unassembled WGS sequence"/>
</dbReference>
<protein>
    <submittedName>
        <fullName evidence="1">Uncharacterized protein</fullName>
    </submittedName>
</protein>
<evidence type="ECO:0000313" key="1">
    <source>
        <dbReference type="EMBL" id="PKY58266.1"/>
    </source>
</evidence>
<dbReference type="EMBL" id="LLXI01002927">
    <property type="protein sequence ID" value="PKY58266.1"/>
    <property type="molecule type" value="Genomic_DNA"/>
</dbReference>
<comment type="caution">
    <text evidence="1">The sequence shown here is derived from an EMBL/GenBank/DDBJ whole genome shotgun (WGS) entry which is preliminary data.</text>
</comment>
<organism evidence="1 2">
    <name type="scientific">Rhizophagus irregularis</name>
    <dbReference type="NCBI Taxonomy" id="588596"/>
    <lineage>
        <taxon>Eukaryota</taxon>
        <taxon>Fungi</taxon>
        <taxon>Fungi incertae sedis</taxon>
        <taxon>Mucoromycota</taxon>
        <taxon>Glomeromycotina</taxon>
        <taxon>Glomeromycetes</taxon>
        <taxon>Glomerales</taxon>
        <taxon>Glomeraceae</taxon>
        <taxon>Rhizophagus</taxon>
    </lineage>
</organism>
<keyword evidence="2" id="KW-1185">Reference proteome</keyword>
<sequence length="135" mass="15280">MWLSTHTHNGEAVRRIIIEQNCNVKFIKFISYDLVVCPYIALVCIGTHNHPPSPPERTPSGITGNSIKDKDELAEIHIYAQAKGLCLALAKRDPSKDWETCLTNLIAKKFDHEVYQLELSIPPNFSAEEVYNCLK</sequence>
<proteinExistence type="predicted"/>
<accession>A0A2I1HHA6</accession>
<dbReference type="VEuPathDB" id="FungiDB:RhiirFUN_023478"/>
<dbReference type="AlphaFoldDB" id="A0A2I1HHA6"/>
<reference evidence="1 2" key="1">
    <citation type="submission" date="2015-10" db="EMBL/GenBank/DDBJ databases">
        <title>Genome analyses suggest a sexual origin of heterokaryosis in a supposedly ancient asexual fungus.</title>
        <authorList>
            <person name="Ropars J."/>
            <person name="Sedzielewska K."/>
            <person name="Noel J."/>
            <person name="Charron P."/>
            <person name="Farinelli L."/>
            <person name="Marton T."/>
            <person name="Kruger M."/>
            <person name="Pelin A."/>
            <person name="Brachmann A."/>
            <person name="Corradi N."/>
        </authorList>
    </citation>
    <scope>NUCLEOTIDE SEQUENCE [LARGE SCALE GENOMIC DNA]</scope>
    <source>
        <strain evidence="1 2">A4</strain>
    </source>
</reference>
<gene>
    <name evidence="1" type="ORF">RhiirA4_480031</name>
</gene>
<evidence type="ECO:0000313" key="2">
    <source>
        <dbReference type="Proteomes" id="UP000234323"/>
    </source>
</evidence>
<name>A0A2I1HHA6_9GLOM</name>
<dbReference type="VEuPathDB" id="FungiDB:FUN_022646"/>